<evidence type="ECO:0000256" key="4">
    <source>
        <dbReference type="ARBA" id="ARBA00022741"/>
    </source>
</evidence>
<dbReference type="GO" id="GO:0005524">
    <property type="term" value="F:ATP binding"/>
    <property type="evidence" value="ECO:0007669"/>
    <property type="project" value="UniProtKB-KW"/>
</dbReference>
<dbReference type="Gene3D" id="3.40.50.300">
    <property type="entry name" value="P-loop containing nucleotide triphosphate hydrolases"/>
    <property type="match status" value="1"/>
</dbReference>
<dbReference type="GO" id="GO:0016887">
    <property type="term" value="F:ATP hydrolysis activity"/>
    <property type="evidence" value="ECO:0007669"/>
    <property type="project" value="InterPro"/>
</dbReference>
<name>A0A383BHM0_9ZZZZ</name>
<keyword evidence="2" id="KW-0698">rRNA processing</keyword>
<keyword evidence="3" id="KW-0808">Transferase</keyword>
<accession>A0A383BHM0</accession>
<reference evidence="7" key="1">
    <citation type="submission" date="2018-05" db="EMBL/GenBank/DDBJ databases">
        <authorList>
            <person name="Lanie J.A."/>
            <person name="Ng W.-L."/>
            <person name="Kazmierczak K.M."/>
            <person name="Andrzejewski T.M."/>
            <person name="Davidsen T.M."/>
            <person name="Wayne K.J."/>
            <person name="Tettelin H."/>
            <person name="Glass J.I."/>
            <person name="Rusch D."/>
            <person name="Podicherti R."/>
            <person name="Tsui H.-C.T."/>
            <person name="Winkler M.E."/>
        </authorList>
    </citation>
    <scope>NUCLEOTIDE SEQUENCE</scope>
</reference>
<evidence type="ECO:0000256" key="1">
    <source>
        <dbReference type="ARBA" id="ARBA00022517"/>
    </source>
</evidence>
<dbReference type="InterPro" id="IPR027417">
    <property type="entry name" value="P-loop_NTPase"/>
</dbReference>
<gene>
    <name evidence="7" type="ORF">METZ01_LOCUS472213</name>
</gene>
<dbReference type="Pfam" id="PF13238">
    <property type="entry name" value="AAA_18"/>
    <property type="match status" value="1"/>
</dbReference>
<dbReference type="AlphaFoldDB" id="A0A383BHM0"/>
<organism evidence="7">
    <name type="scientific">marine metagenome</name>
    <dbReference type="NCBI Taxonomy" id="408172"/>
    <lineage>
        <taxon>unclassified sequences</taxon>
        <taxon>metagenomes</taxon>
        <taxon>ecological metagenomes</taxon>
    </lineage>
</organism>
<keyword evidence="4" id="KW-0547">Nucleotide-binding</keyword>
<evidence type="ECO:0000313" key="7">
    <source>
        <dbReference type="EMBL" id="SVE19359.1"/>
    </source>
</evidence>
<dbReference type="EMBL" id="UINC01200462">
    <property type="protein sequence ID" value="SVE19359.1"/>
    <property type="molecule type" value="Genomic_DNA"/>
</dbReference>
<evidence type="ECO:0008006" key="8">
    <source>
        <dbReference type="Google" id="ProtNLM"/>
    </source>
</evidence>
<dbReference type="PANTHER" id="PTHR12595:SF0">
    <property type="entry name" value="ADENYLATE KINASE ISOENZYME 6"/>
    <property type="match status" value="1"/>
</dbReference>
<dbReference type="InterPro" id="IPR020618">
    <property type="entry name" value="Adenyl_kinase_AK6"/>
</dbReference>
<dbReference type="SUPFAM" id="SSF52540">
    <property type="entry name" value="P-loop containing nucleoside triphosphate hydrolases"/>
    <property type="match status" value="1"/>
</dbReference>
<proteinExistence type="predicted"/>
<keyword evidence="6" id="KW-0067">ATP-binding</keyword>
<dbReference type="GO" id="GO:0004017">
    <property type="term" value="F:AMP kinase activity"/>
    <property type="evidence" value="ECO:0007669"/>
    <property type="project" value="InterPro"/>
</dbReference>
<evidence type="ECO:0000256" key="2">
    <source>
        <dbReference type="ARBA" id="ARBA00022552"/>
    </source>
</evidence>
<sequence>MSIIITGSPGVGKHTIAKEIERTWKISELIDINKIAIDAGLVEQGQDALDVDVNKLKKHLEPIVSDIPRLHWMGRTGLVVGHLAPYVLDGKSFNPCIVLRKNPYKLLDIYKKRGYTEKKMKDNLGSEILGIIANDAIKNFGQEKTFQVDTTDHTPKELAVRIQDIFYGKDNGDNIDWLQLIQEKNDLKKFFDY</sequence>
<keyword evidence="1" id="KW-0690">Ribosome biogenesis</keyword>
<evidence type="ECO:0000256" key="5">
    <source>
        <dbReference type="ARBA" id="ARBA00022777"/>
    </source>
</evidence>
<protein>
    <recommendedName>
        <fullName evidence="8">Adenylate kinase</fullName>
    </recommendedName>
</protein>
<evidence type="ECO:0000256" key="3">
    <source>
        <dbReference type="ARBA" id="ARBA00022679"/>
    </source>
</evidence>
<evidence type="ECO:0000256" key="6">
    <source>
        <dbReference type="ARBA" id="ARBA00022840"/>
    </source>
</evidence>
<keyword evidence="5" id="KW-0418">Kinase</keyword>
<dbReference type="GO" id="GO:0006364">
    <property type="term" value="P:rRNA processing"/>
    <property type="evidence" value="ECO:0007669"/>
    <property type="project" value="UniProtKB-KW"/>
</dbReference>
<dbReference type="PANTHER" id="PTHR12595">
    <property type="entry name" value="POS9-ACTIVATING FACTOR FAP7-RELATED"/>
    <property type="match status" value="1"/>
</dbReference>